<comment type="subunit">
    <text evidence="4">Part of the Bam complex.</text>
</comment>
<comment type="function">
    <text evidence="4">Part of the outer membrane protein assembly complex, which is involved in assembly and insertion of beta-barrel proteins into the outer membrane.</text>
</comment>
<dbReference type="InterPro" id="IPR015943">
    <property type="entry name" value="WD40/YVTN_repeat-like_dom_sf"/>
</dbReference>
<dbReference type="InterPro" id="IPR017687">
    <property type="entry name" value="BamB"/>
</dbReference>
<proteinExistence type="inferred from homology"/>
<dbReference type="InterPro" id="IPR018391">
    <property type="entry name" value="PQQ_b-propeller_rpt"/>
</dbReference>
<organism evidence="6 7">
    <name type="scientific">Thiohalorhabdus methylotrophus</name>
    <dbReference type="NCBI Taxonomy" id="3242694"/>
    <lineage>
        <taxon>Bacteria</taxon>
        <taxon>Pseudomonadati</taxon>
        <taxon>Pseudomonadota</taxon>
        <taxon>Gammaproteobacteria</taxon>
        <taxon>Thiohalorhabdales</taxon>
        <taxon>Thiohalorhabdaceae</taxon>
        <taxon>Thiohalorhabdus</taxon>
    </lineage>
</organism>
<dbReference type="HAMAP" id="MF_00923">
    <property type="entry name" value="OM_assembly_BamB"/>
    <property type="match status" value="1"/>
</dbReference>
<keyword evidence="3 4" id="KW-0998">Cell outer membrane</keyword>
<feature type="domain" description="Pyrrolo-quinoline quinone repeat" evidence="5">
    <location>
        <begin position="74"/>
        <end position="308"/>
    </location>
</feature>
<dbReference type="NCBIfam" id="TIGR03300">
    <property type="entry name" value="assembly_YfgL"/>
    <property type="match status" value="1"/>
</dbReference>
<evidence type="ECO:0000259" key="5">
    <source>
        <dbReference type="Pfam" id="PF13360"/>
    </source>
</evidence>
<comment type="similarity">
    <text evidence="4">Belongs to the BamB family.</text>
</comment>
<evidence type="ECO:0000256" key="3">
    <source>
        <dbReference type="ARBA" id="ARBA00023237"/>
    </source>
</evidence>
<dbReference type="InterPro" id="IPR011047">
    <property type="entry name" value="Quinoprotein_ADH-like_sf"/>
</dbReference>
<feature type="chain" id="PRO_5044936039" description="Outer membrane protein assembly factor BamB" evidence="4">
    <location>
        <begin position="26"/>
        <end position="384"/>
    </location>
</feature>
<evidence type="ECO:0000256" key="4">
    <source>
        <dbReference type="HAMAP-Rule" id="MF_00923"/>
    </source>
</evidence>
<dbReference type="Gene3D" id="2.130.10.10">
    <property type="entry name" value="YVTN repeat-like/Quinoprotein amine dehydrogenase"/>
    <property type="match status" value="1"/>
</dbReference>
<dbReference type="PANTHER" id="PTHR34512:SF30">
    <property type="entry name" value="OUTER MEMBRANE PROTEIN ASSEMBLY FACTOR BAMB"/>
    <property type="match status" value="1"/>
</dbReference>
<keyword evidence="2 4" id="KW-0472">Membrane</keyword>
<dbReference type="SMART" id="SM00564">
    <property type="entry name" value="PQQ"/>
    <property type="match status" value="7"/>
</dbReference>
<evidence type="ECO:0000256" key="1">
    <source>
        <dbReference type="ARBA" id="ARBA00022729"/>
    </source>
</evidence>
<evidence type="ECO:0000256" key="2">
    <source>
        <dbReference type="ARBA" id="ARBA00023136"/>
    </source>
</evidence>
<accession>A0ABV4TWB6</accession>
<keyword evidence="7" id="KW-1185">Reference proteome</keyword>
<feature type="signal peptide" evidence="4">
    <location>
        <begin position="1"/>
        <end position="25"/>
    </location>
</feature>
<dbReference type="RefSeq" id="WP_373655642.1">
    <property type="nucleotide sequence ID" value="NZ_JBGUAW010000005.1"/>
</dbReference>
<gene>
    <name evidence="4 6" type="primary">bamB</name>
    <name evidence="6" type="ORF">ACERLL_08465</name>
</gene>
<name>A0ABV4TWB6_9GAMM</name>
<keyword evidence="1 4" id="KW-0732">Signal</keyword>
<dbReference type="InterPro" id="IPR002372">
    <property type="entry name" value="PQQ_rpt_dom"/>
</dbReference>
<dbReference type="Pfam" id="PF13360">
    <property type="entry name" value="PQQ_2"/>
    <property type="match status" value="1"/>
</dbReference>
<reference evidence="6 7" key="1">
    <citation type="submission" date="2024-08" db="EMBL/GenBank/DDBJ databases">
        <title>Whole-genome sequencing of halo(alkali)philic microorganisms from hypersaline lakes.</title>
        <authorList>
            <person name="Sorokin D.Y."/>
            <person name="Merkel A.Y."/>
            <person name="Messina E."/>
            <person name="Yakimov M."/>
        </authorList>
    </citation>
    <scope>NUCLEOTIDE SEQUENCE [LARGE SCALE GENOMIC DNA]</scope>
    <source>
        <strain evidence="6 7">Cl-TMA</strain>
    </source>
</reference>
<dbReference type="Proteomes" id="UP001575181">
    <property type="component" value="Unassembled WGS sequence"/>
</dbReference>
<sequence length="384" mass="40936" precursor="true">MKAWRLFPGLVLALALVFPPSAAHAAEEEDGGPDPAAFSAYRSWAMPVFKDWSVRPYTSSRMAERNGQAYVGTREGRLYSVDAESGGISWVRDLGGRFAGGPAISENGERVYIGTDEGEVWALKTGNGETIWKSQVSSEVITVPRMAAGMVFVRTADDFLWALRAADGGTRWSYNVEGRSLALRGGSRPAYFEGKVFSGFSTGELVALDAGNGSPQWRESIATPTGRTELERMVDVDAAPVVLDGIVYAAAYHGSVSALQAGSGRQLWQRKFSVHNDLAVAGQRIFIATSDSKVVALDRDNGGTLWTQKVLQGAGSLSAPVLTERAVVVGDGQGRVTWFARESGKVLAQMDVGLSAVHSPPLPVGEGALLVLTDEGTLNRVGLD</sequence>
<evidence type="ECO:0000313" key="7">
    <source>
        <dbReference type="Proteomes" id="UP001575181"/>
    </source>
</evidence>
<protein>
    <recommendedName>
        <fullName evidence="4">Outer membrane protein assembly factor BamB</fullName>
    </recommendedName>
</protein>
<dbReference type="EMBL" id="JBGUAW010000005">
    <property type="protein sequence ID" value="MFA9460856.1"/>
    <property type="molecule type" value="Genomic_DNA"/>
</dbReference>
<comment type="caution">
    <text evidence="6">The sequence shown here is derived from an EMBL/GenBank/DDBJ whole genome shotgun (WGS) entry which is preliminary data.</text>
</comment>
<dbReference type="SUPFAM" id="SSF50998">
    <property type="entry name" value="Quinoprotein alcohol dehydrogenase-like"/>
    <property type="match status" value="1"/>
</dbReference>
<comment type="subcellular location">
    <subcellularLocation>
        <location evidence="4">Cell outer membrane</location>
    </subcellularLocation>
</comment>
<evidence type="ECO:0000313" key="6">
    <source>
        <dbReference type="EMBL" id="MFA9460856.1"/>
    </source>
</evidence>
<dbReference type="PANTHER" id="PTHR34512">
    <property type="entry name" value="CELL SURFACE PROTEIN"/>
    <property type="match status" value="1"/>
</dbReference>